<evidence type="ECO:0000313" key="9">
    <source>
        <dbReference type="Proteomes" id="UP000095282"/>
    </source>
</evidence>
<proteinExistence type="inferred from homology"/>
<dbReference type="AlphaFoldDB" id="A0A1I7U950"/>
<evidence type="ECO:0000256" key="5">
    <source>
        <dbReference type="SAM" id="MobiDB-lite"/>
    </source>
</evidence>
<dbReference type="GO" id="GO:0043596">
    <property type="term" value="C:nuclear replication fork"/>
    <property type="evidence" value="ECO:0007669"/>
    <property type="project" value="TreeGrafter"/>
</dbReference>
<feature type="domain" description="Helicase C-terminal" evidence="7">
    <location>
        <begin position="490"/>
        <end position="647"/>
    </location>
</feature>
<feature type="compositionally biased region" description="Polar residues" evidence="5">
    <location>
        <begin position="651"/>
        <end position="661"/>
    </location>
</feature>
<dbReference type="PROSITE" id="PS51467">
    <property type="entry name" value="HARP"/>
    <property type="match status" value="1"/>
</dbReference>
<evidence type="ECO:0000259" key="6">
    <source>
        <dbReference type="PROSITE" id="PS51192"/>
    </source>
</evidence>
<reference evidence="10" key="1">
    <citation type="submission" date="2016-11" db="UniProtKB">
        <authorList>
            <consortium name="WormBaseParasite"/>
        </authorList>
    </citation>
    <scope>IDENTIFICATION</scope>
</reference>
<feature type="compositionally biased region" description="Basic and acidic residues" evidence="5">
    <location>
        <begin position="1"/>
        <end position="20"/>
    </location>
</feature>
<keyword evidence="9" id="KW-1185">Reference proteome</keyword>
<comment type="similarity">
    <text evidence="4">Belongs to the SNF2/RAD54 helicase family. SMARCAL1 subfamily.</text>
</comment>
<feature type="domain" description="HARP" evidence="8">
    <location>
        <begin position="99"/>
        <end position="177"/>
    </location>
</feature>
<feature type="compositionally biased region" description="Pro residues" evidence="5">
    <location>
        <begin position="40"/>
        <end position="53"/>
    </location>
</feature>
<name>A0A1I7U950_9PELO</name>
<dbReference type="CDD" id="cd18793">
    <property type="entry name" value="SF2_C_SNF"/>
    <property type="match status" value="1"/>
</dbReference>
<evidence type="ECO:0000259" key="8">
    <source>
        <dbReference type="PROSITE" id="PS51467"/>
    </source>
</evidence>
<dbReference type="PANTHER" id="PTHR45766">
    <property type="entry name" value="DNA ANNEALING HELICASE AND ENDONUCLEASE ZRANB3 FAMILY MEMBER"/>
    <property type="match status" value="1"/>
</dbReference>
<evidence type="ECO:0000256" key="3">
    <source>
        <dbReference type="ARBA" id="ARBA00023242"/>
    </source>
</evidence>
<dbReference type="InterPro" id="IPR000330">
    <property type="entry name" value="SNF2_N"/>
</dbReference>
<dbReference type="CDD" id="cd18010">
    <property type="entry name" value="DEXHc_HARP_SMARCAL1"/>
    <property type="match status" value="1"/>
</dbReference>
<dbReference type="STRING" id="1561998.A0A1I7U950"/>
<dbReference type="SMART" id="SM00490">
    <property type="entry name" value="HELICc"/>
    <property type="match status" value="1"/>
</dbReference>
<dbReference type="InterPro" id="IPR027417">
    <property type="entry name" value="P-loop_NTPase"/>
</dbReference>
<sequence>MVLTEEQRQAIAKKREEALRRAAAYQKQNATSSSSSSSKPGPPPTSAHPPSAPTPSFSAPKPVFPTFNRQPMKPTVNNSIKQTTINNYIGQIQKSDPSSSSNIKPTISVKLKLDVGDRIKIEFYPFHSSIVELIKQVSSKSYDPSKRIWTISISDHSTISTILKNAQSVKVELDPLPQNILAMLNSFKPKATPSDLTKVMDPELIQKLFPYQKEGVIFALERNGRILLADEMGLGKSVQALTIARYYKADWPLLIVCPASVKGAWKKQINTFFPIIHRIFIVDKSSDPLPDVRTSNTVAIMSYEQMVLKADLLKKEKYATIIFDESHMLKDQKARRTKVATDLSKHAIHVILLSGTPALSRPSELFTQIRLIDHRLFTNFVEFAMRYCDGKQGRWGLESKGCTNSEELAAIMSKRLMIRRLKADVLKDLPEKRREVVYVSGPTIDARMDDLQKARADYEKINSMERKHESLLEFYSLTGIVKAAAVCEHILENYFYPDAPPRKVLIFAHHQIVLDTIQVEVNKRKLKSIRIDGKTPSHQRTALCDSFQTDDDVRVAVLSITAAGVGITLTAASVVVFAEIHFNPGYLVQAEDRAHRVGQKDSVFVQYLIAKKTADDVMWNMVQQKLDVLGQVNLSSDTFRTADKMHLRFNDPTQPTMSEYLQKTPEKEGEWDDPVESEEDPEVICDSPAPKRTKN</sequence>
<organism evidence="9 10">
    <name type="scientific">Caenorhabditis tropicalis</name>
    <dbReference type="NCBI Taxonomy" id="1561998"/>
    <lineage>
        <taxon>Eukaryota</taxon>
        <taxon>Metazoa</taxon>
        <taxon>Ecdysozoa</taxon>
        <taxon>Nematoda</taxon>
        <taxon>Chromadorea</taxon>
        <taxon>Rhabditida</taxon>
        <taxon>Rhabditina</taxon>
        <taxon>Rhabditomorpha</taxon>
        <taxon>Rhabditoidea</taxon>
        <taxon>Rhabditidae</taxon>
        <taxon>Peloderinae</taxon>
        <taxon>Caenorhabditis</taxon>
    </lineage>
</organism>
<evidence type="ECO:0000256" key="4">
    <source>
        <dbReference type="PROSITE-ProRule" id="PRU00800"/>
    </source>
</evidence>
<evidence type="ECO:0000313" key="10">
    <source>
        <dbReference type="WBParaSite" id="Csp11.Scaffold629.g16117.t1"/>
    </source>
</evidence>
<evidence type="ECO:0000259" key="7">
    <source>
        <dbReference type="PROSITE" id="PS51194"/>
    </source>
</evidence>
<dbReference type="eggNOG" id="KOG1000">
    <property type="taxonomic scope" value="Eukaryota"/>
</dbReference>
<dbReference type="GO" id="GO:0016787">
    <property type="term" value="F:hydrolase activity"/>
    <property type="evidence" value="ECO:0007669"/>
    <property type="project" value="UniProtKB-KW"/>
</dbReference>
<dbReference type="Pfam" id="PF00271">
    <property type="entry name" value="Helicase_C"/>
    <property type="match status" value="1"/>
</dbReference>
<dbReference type="InterPro" id="IPR014001">
    <property type="entry name" value="Helicase_ATP-bd"/>
</dbReference>
<dbReference type="SMART" id="SM00487">
    <property type="entry name" value="DEXDc"/>
    <property type="match status" value="1"/>
</dbReference>
<dbReference type="GO" id="GO:0031297">
    <property type="term" value="P:replication fork processing"/>
    <property type="evidence" value="ECO:0007669"/>
    <property type="project" value="TreeGrafter"/>
</dbReference>
<dbReference type="InterPro" id="IPR010003">
    <property type="entry name" value="HARP_dom"/>
</dbReference>
<dbReference type="PROSITE" id="PS51194">
    <property type="entry name" value="HELICASE_CTER"/>
    <property type="match status" value="1"/>
</dbReference>
<dbReference type="Gene3D" id="3.40.50.10810">
    <property type="entry name" value="Tandem AAA-ATPase domain"/>
    <property type="match status" value="1"/>
</dbReference>
<dbReference type="GO" id="GO:0005524">
    <property type="term" value="F:ATP binding"/>
    <property type="evidence" value="ECO:0007669"/>
    <property type="project" value="InterPro"/>
</dbReference>
<dbReference type="Proteomes" id="UP000095282">
    <property type="component" value="Unplaced"/>
</dbReference>
<keyword evidence="2" id="KW-0378">Hydrolase</keyword>
<dbReference type="PROSITE" id="PS51192">
    <property type="entry name" value="HELICASE_ATP_BIND_1"/>
    <property type="match status" value="1"/>
</dbReference>
<accession>A0A1I7U950</accession>
<dbReference type="Pfam" id="PF07443">
    <property type="entry name" value="HARP"/>
    <property type="match status" value="1"/>
</dbReference>
<dbReference type="GO" id="GO:0006281">
    <property type="term" value="P:DNA repair"/>
    <property type="evidence" value="ECO:0007669"/>
    <property type="project" value="TreeGrafter"/>
</dbReference>
<dbReference type="SUPFAM" id="SSF52540">
    <property type="entry name" value="P-loop containing nucleoside triphosphate hydrolases"/>
    <property type="match status" value="2"/>
</dbReference>
<evidence type="ECO:0000256" key="2">
    <source>
        <dbReference type="ARBA" id="ARBA00022801"/>
    </source>
</evidence>
<dbReference type="Gene3D" id="3.40.50.300">
    <property type="entry name" value="P-loop containing nucleotide triphosphate hydrolases"/>
    <property type="match status" value="1"/>
</dbReference>
<feature type="region of interest" description="Disordered" evidence="5">
    <location>
        <begin position="1"/>
        <end position="76"/>
    </location>
</feature>
<protein>
    <submittedName>
        <fullName evidence="10">SWI/SNF-related matrix-associated actin-dependent regulator of chromatin subfamily A-like protein 1</fullName>
    </submittedName>
</protein>
<dbReference type="FunFam" id="3.40.50.10810:FF:000019">
    <property type="entry name" value="DNA excision repair protein ERCC-6-like 2 isoform X1"/>
    <property type="match status" value="1"/>
</dbReference>
<feature type="domain" description="Helicase ATP-binding" evidence="6">
    <location>
        <begin position="217"/>
        <end position="375"/>
    </location>
</feature>
<feature type="region of interest" description="Disordered" evidence="5">
    <location>
        <begin position="650"/>
        <end position="695"/>
    </location>
</feature>
<keyword evidence="3" id="KW-0539">Nucleus</keyword>
<dbReference type="InterPro" id="IPR038718">
    <property type="entry name" value="SNF2-like_sf"/>
</dbReference>
<evidence type="ECO:0000256" key="1">
    <source>
        <dbReference type="ARBA" id="ARBA00004123"/>
    </source>
</evidence>
<dbReference type="FunFam" id="3.40.50.300:FF:001501">
    <property type="entry name" value="Chromatin remodeling factor18"/>
    <property type="match status" value="1"/>
</dbReference>
<dbReference type="Pfam" id="PF00176">
    <property type="entry name" value="SNF2-rel_dom"/>
    <property type="match status" value="1"/>
</dbReference>
<dbReference type="InterPro" id="IPR049730">
    <property type="entry name" value="SNF2/RAD54-like_C"/>
</dbReference>
<dbReference type="InterPro" id="IPR001650">
    <property type="entry name" value="Helicase_C-like"/>
</dbReference>
<comment type="subcellular location">
    <subcellularLocation>
        <location evidence="1">Nucleus</location>
    </subcellularLocation>
</comment>
<dbReference type="WBParaSite" id="Csp11.Scaffold629.g16117.t1">
    <property type="protein sequence ID" value="Csp11.Scaffold629.g16117.t1"/>
    <property type="gene ID" value="Csp11.Scaffold629.g16117"/>
</dbReference>
<dbReference type="PANTHER" id="PTHR45766:SF6">
    <property type="entry name" value="SWI_SNF-RELATED MATRIX-ASSOCIATED ACTIN-DEPENDENT REGULATOR OF CHROMATIN SUBFAMILY A-LIKE PROTEIN 1"/>
    <property type="match status" value="1"/>
</dbReference>
<feature type="compositionally biased region" description="Acidic residues" evidence="5">
    <location>
        <begin position="669"/>
        <end position="683"/>
    </location>
</feature>